<protein>
    <submittedName>
        <fullName evidence="1">Uncharacterized protein</fullName>
    </submittedName>
</protein>
<dbReference type="Proteomes" id="UP001157502">
    <property type="component" value="Chromosome 7"/>
</dbReference>
<gene>
    <name evidence="1" type="ORF">DPEC_G00086240</name>
</gene>
<evidence type="ECO:0000313" key="2">
    <source>
        <dbReference type="Proteomes" id="UP001157502"/>
    </source>
</evidence>
<accession>A0ACC2GZT4</accession>
<sequence>MLFNHYQDNRSAIAVKIPRMGFAVAFCVLALAAPILTLDNGLMRTPPMGWLAWERYRCDIDCQNDPKNCISEGLFRDMADRLSEDGWRELGYSYINIDDCWSDMNRDGNGRLQADAKRFPSGIPHLARYIHNRGLKLGIYGDMGTHTCGGYPGTTLDKITTDAQTFADWEIDMLKLDGCYSNVTEQEQGYPAMSKALNATGRPIAYSCSWPAYQGGLPPQVNYTLLGEICNLWRNYGDIQDSWSSVLNIADWFFKNQDILQPAAGPGRWNDPDMLVIGDFGLSMDQSRSQMALWAIMAAPLFMSNDLRTISSEARTILQNKVAITINQDPMGVQGRRLLVESSGIEVFWRPLSDKTSALVFFSRRTDMPYRYQTSLGKLHYATGTYQIYDVFAQREMPALKDSTSFLVSINPTGVVMWYISAPADEDQDNAHAGGKLRGPAFHRSANHILL</sequence>
<name>A0ACC2GZT4_DALPE</name>
<organism evidence="1 2">
    <name type="scientific">Dallia pectoralis</name>
    <name type="common">Alaska blackfish</name>
    <dbReference type="NCBI Taxonomy" id="75939"/>
    <lineage>
        <taxon>Eukaryota</taxon>
        <taxon>Metazoa</taxon>
        <taxon>Chordata</taxon>
        <taxon>Craniata</taxon>
        <taxon>Vertebrata</taxon>
        <taxon>Euteleostomi</taxon>
        <taxon>Actinopterygii</taxon>
        <taxon>Neopterygii</taxon>
        <taxon>Teleostei</taxon>
        <taxon>Protacanthopterygii</taxon>
        <taxon>Esociformes</taxon>
        <taxon>Umbridae</taxon>
        <taxon>Dallia</taxon>
    </lineage>
</organism>
<proteinExistence type="predicted"/>
<dbReference type="EMBL" id="CM055734">
    <property type="protein sequence ID" value="KAJ8009182.1"/>
    <property type="molecule type" value="Genomic_DNA"/>
</dbReference>
<evidence type="ECO:0000313" key="1">
    <source>
        <dbReference type="EMBL" id="KAJ8009182.1"/>
    </source>
</evidence>
<keyword evidence="2" id="KW-1185">Reference proteome</keyword>
<comment type="caution">
    <text evidence="1">The sequence shown here is derived from an EMBL/GenBank/DDBJ whole genome shotgun (WGS) entry which is preliminary data.</text>
</comment>
<reference evidence="1" key="1">
    <citation type="submission" date="2021-05" db="EMBL/GenBank/DDBJ databases">
        <authorList>
            <person name="Pan Q."/>
            <person name="Jouanno E."/>
            <person name="Zahm M."/>
            <person name="Klopp C."/>
            <person name="Cabau C."/>
            <person name="Louis A."/>
            <person name="Berthelot C."/>
            <person name="Parey E."/>
            <person name="Roest Crollius H."/>
            <person name="Montfort J."/>
            <person name="Robinson-Rechavi M."/>
            <person name="Bouchez O."/>
            <person name="Lampietro C."/>
            <person name="Lopez Roques C."/>
            <person name="Donnadieu C."/>
            <person name="Postlethwait J."/>
            <person name="Bobe J."/>
            <person name="Dillon D."/>
            <person name="Chandos A."/>
            <person name="von Hippel F."/>
            <person name="Guiguen Y."/>
        </authorList>
    </citation>
    <scope>NUCLEOTIDE SEQUENCE</scope>
    <source>
        <strain evidence="1">YG-Jan2019</strain>
    </source>
</reference>